<gene>
    <name evidence="3" type="ORF">CBER1_02476</name>
</gene>
<keyword evidence="1" id="KW-0175">Coiled coil</keyword>
<reference evidence="4" key="1">
    <citation type="journal article" date="2017" name="bioRxiv">
        <title>Conservation of a gene cluster reveals novel cercosporin biosynthetic mechanisms and extends production to the genus Colletotrichum.</title>
        <authorList>
            <person name="de Jonge R."/>
            <person name="Ebert M.K."/>
            <person name="Huitt-Roehl C.R."/>
            <person name="Pal P."/>
            <person name="Suttle J.C."/>
            <person name="Spanner R.E."/>
            <person name="Neubauer J.D."/>
            <person name="Jurick W.M.II."/>
            <person name="Stott K.A."/>
            <person name="Secor G.A."/>
            <person name="Thomma B.P.H.J."/>
            <person name="Van de Peer Y."/>
            <person name="Townsend C.A."/>
            <person name="Bolton M.D."/>
        </authorList>
    </citation>
    <scope>NUCLEOTIDE SEQUENCE [LARGE SCALE GENOMIC DNA]</scope>
    <source>
        <strain evidence="4">CBS538.71</strain>
    </source>
</reference>
<keyword evidence="4" id="KW-1185">Reference proteome</keyword>
<dbReference type="EMBL" id="PNEN01000562">
    <property type="protein sequence ID" value="PPJ54499.1"/>
    <property type="molecule type" value="Genomic_DNA"/>
</dbReference>
<comment type="caution">
    <text evidence="3">The sequence shown here is derived from an EMBL/GenBank/DDBJ whole genome shotgun (WGS) entry which is preliminary data.</text>
</comment>
<dbReference type="Proteomes" id="UP000237631">
    <property type="component" value="Unassembled WGS sequence"/>
</dbReference>
<feature type="region of interest" description="Disordered" evidence="2">
    <location>
        <begin position="93"/>
        <end position="118"/>
    </location>
</feature>
<feature type="compositionally biased region" description="Basic and acidic residues" evidence="2">
    <location>
        <begin position="93"/>
        <end position="106"/>
    </location>
</feature>
<name>A0A2S6C439_9PEZI</name>
<dbReference type="AlphaFoldDB" id="A0A2S6C439"/>
<accession>A0A2S6C439</accession>
<sequence>MSIVDEGAQVARSRIQVPNYFPDAHAREHDDILEQLFGREEDTEDGFIREKVRQYISFMKTKKALDQERADVSCKLAEINQKAKELNEARKEIPGLERFTEERDGRQNSLPQLGSEEL</sequence>
<organism evidence="3 4">
    <name type="scientific">Cercospora berteroae</name>
    <dbReference type="NCBI Taxonomy" id="357750"/>
    <lineage>
        <taxon>Eukaryota</taxon>
        <taxon>Fungi</taxon>
        <taxon>Dikarya</taxon>
        <taxon>Ascomycota</taxon>
        <taxon>Pezizomycotina</taxon>
        <taxon>Dothideomycetes</taxon>
        <taxon>Dothideomycetidae</taxon>
        <taxon>Mycosphaerellales</taxon>
        <taxon>Mycosphaerellaceae</taxon>
        <taxon>Cercospora</taxon>
    </lineage>
</organism>
<evidence type="ECO:0000256" key="2">
    <source>
        <dbReference type="SAM" id="MobiDB-lite"/>
    </source>
</evidence>
<evidence type="ECO:0000313" key="4">
    <source>
        <dbReference type="Proteomes" id="UP000237631"/>
    </source>
</evidence>
<proteinExistence type="predicted"/>
<protein>
    <submittedName>
        <fullName evidence="3">Uncharacterized protein</fullName>
    </submittedName>
</protein>
<evidence type="ECO:0000313" key="3">
    <source>
        <dbReference type="EMBL" id="PPJ54499.1"/>
    </source>
</evidence>
<evidence type="ECO:0000256" key="1">
    <source>
        <dbReference type="SAM" id="Coils"/>
    </source>
</evidence>
<feature type="coiled-coil region" evidence="1">
    <location>
        <begin position="62"/>
        <end position="92"/>
    </location>
</feature>